<dbReference type="AlphaFoldDB" id="A0A1I6FGT0"/>
<name>A0A1I6FGT0_9PSEU</name>
<dbReference type="Proteomes" id="UP000198583">
    <property type="component" value="Unassembled WGS sequence"/>
</dbReference>
<dbReference type="EMBL" id="FOYL01000017">
    <property type="protein sequence ID" value="SFR29150.1"/>
    <property type="molecule type" value="Genomic_DNA"/>
</dbReference>
<keyword evidence="2" id="KW-1185">Reference proteome</keyword>
<gene>
    <name evidence="1" type="ORF">SAMN04488564_11774</name>
</gene>
<sequence length="67" mass="7632">MIVGVALRLPYLIFVQLGGWLVVLGRSSAAKDVELLVLRHEVAVLRRGQRRPRWDWADRAVLTALVR</sequence>
<evidence type="ECO:0000313" key="2">
    <source>
        <dbReference type="Proteomes" id="UP000198583"/>
    </source>
</evidence>
<reference evidence="2" key="1">
    <citation type="submission" date="2016-10" db="EMBL/GenBank/DDBJ databases">
        <authorList>
            <person name="Varghese N."/>
            <person name="Submissions S."/>
        </authorList>
    </citation>
    <scope>NUCLEOTIDE SEQUENCE [LARGE SCALE GENOMIC DNA]</scope>
    <source>
        <strain evidence="2">DSM 44232</strain>
    </source>
</reference>
<organism evidence="1 2">
    <name type="scientific">Lentzea waywayandensis</name>
    <dbReference type="NCBI Taxonomy" id="84724"/>
    <lineage>
        <taxon>Bacteria</taxon>
        <taxon>Bacillati</taxon>
        <taxon>Actinomycetota</taxon>
        <taxon>Actinomycetes</taxon>
        <taxon>Pseudonocardiales</taxon>
        <taxon>Pseudonocardiaceae</taxon>
        <taxon>Lentzea</taxon>
    </lineage>
</organism>
<protein>
    <submittedName>
        <fullName evidence="1">Uncharacterized protein</fullName>
    </submittedName>
</protein>
<accession>A0A1I6FGT0</accession>
<proteinExistence type="predicted"/>
<evidence type="ECO:0000313" key="1">
    <source>
        <dbReference type="EMBL" id="SFR29150.1"/>
    </source>
</evidence>